<dbReference type="OMA" id="HCILASQ"/>
<dbReference type="EnsemblProtists" id="EOD39543">
    <property type="protein sequence ID" value="EOD39543"/>
    <property type="gene ID" value="EMIHUDRAFT_62701"/>
</dbReference>
<dbReference type="PANTHER" id="PTHR47968">
    <property type="entry name" value="CENTROMERE PROTEIN E"/>
    <property type="match status" value="1"/>
</dbReference>
<evidence type="ECO:0000256" key="3">
    <source>
        <dbReference type="PROSITE-ProRule" id="PRU00283"/>
    </source>
</evidence>
<feature type="domain" description="Kinesin motor" evidence="5">
    <location>
        <begin position="5"/>
        <end position="311"/>
    </location>
</feature>
<dbReference type="GO" id="GO:0007018">
    <property type="term" value="P:microtubule-based movement"/>
    <property type="evidence" value="ECO:0007669"/>
    <property type="project" value="InterPro"/>
</dbReference>
<dbReference type="AlphaFoldDB" id="A0A0D3KUV8"/>
<dbReference type="KEGG" id="ehx:EMIHUDRAFT_62701"/>
<dbReference type="GO" id="GO:0003777">
    <property type="term" value="F:microtubule motor activity"/>
    <property type="evidence" value="ECO:0007669"/>
    <property type="project" value="InterPro"/>
</dbReference>
<organism evidence="6 7">
    <name type="scientific">Emiliania huxleyi (strain CCMP1516)</name>
    <dbReference type="NCBI Taxonomy" id="280463"/>
    <lineage>
        <taxon>Eukaryota</taxon>
        <taxon>Haptista</taxon>
        <taxon>Haptophyta</taxon>
        <taxon>Prymnesiophyceae</taxon>
        <taxon>Isochrysidales</taxon>
        <taxon>Noelaerhabdaceae</taxon>
        <taxon>Emiliania</taxon>
    </lineage>
</organism>
<dbReference type="GO" id="GO:0005524">
    <property type="term" value="F:ATP binding"/>
    <property type="evidence" value="ECO:0007669"/>
    <property type="project" value="UniProtKB-UniRule"/>
</dbReference>
<feature type="binding site" evidence="3">
    <location>
        <begin position="79"/>
        <end position="86"/>
    </location>
    <ligand>
        <name>ATP</name>
        <dbReference type="ChEBI" id="CHEBI:30616"/>
    </ligand>
</feature>
<keyword evidence="2 3" id="KW-0505">Motor protein</keyword>
<dbReference type="PANTHER" id="PTHR47968:SF75">
    <property type="entry name" value="CENTROMERE-ASSOCIATED PROTEIN E"/>
    <property type="match status" value="1"/>
</dbReference>
<dbReference type="InterPro" id="IPR036961">
    <property type="entry name" value="Kinesin_motor_dom_sf"/>
</dbReference>
<comment type="similarity">
    <text evidence="3">Belongs to the TRAFAC class myosin-kinesin ATPase superfamily. Kinesin family.</text>
</comment>
<dbReference type="InterPro" id="IPR001752">
    <property type="entry name" value="Kinesin_motor_dom"/>
</dbReference>
<dbReference type="PROSITE" id="PS50067">
    <property type="entry name" value="KINESIN_MOTOR_2"/>
    <property type="match status" value="1"/>
</dbReference>
<sequence>MGETSISVVARFRPARPGASVDGDVRFGDDGLSVETAASSHTFDGVLPPHASQEETYAQVSPIVEAVLQGYNGTVLAYGQTGSGKTHSVTGTARDPGILQRAVRHIFEWIRSDAGAATHRLTCSYLEIYKENVRDLLEPSDASLSVRESGKRGVFVDGLSQAQVLRCLETGGSSRRVGATQMNAQSSRSHALLTLTLERKGADGSVRVSRLNVADLAGSEKVSRTGAAGEPSRGEGRGAAGRELAPLVRNHSELAGEKAHVPYRNSKLTRILQESLGGNSKTLLLVACSPEESDASETHSTLLFASRAKTIQTVAVVNTIL</sequence>
<proteinExistence type="inferred from homology"/>
<keyword evidence="7" id="KW-1185">Reference proteome</keyword>
<dbReference type="STRING" id="2903.R1DVU6"/>
<dbReference type="GO" id="GO:0008017">
    <property type="term" value="F:microtubule binding"/>
    <property type="evidence" value="ECO:0007669"/>
    <property type="project" value="InterPro"/>
</dbReference>
<dbReference type="PaxDb" id="2903-EOD39543"/>
<dbReference type="Gene3D" id="3.40.850.10">
    <property type="entry name" value="Kinesin motor domain"/>
    <property type="match status" value="1"/>
</dbReference>
<keyword evidence="3" id="KW-0547">Nucleotide-binding</keyword>
<evidence type="ECO:0000256" key="1">
    <source>
        <dbReference type="ARBA" id="ARBA00023054"/>
    </source>
</evidence>
<dbReference type="InterPro" id="IPR027417">
    <property type="entry name" value="P-loop_NTPase"/>
</dbReference>
<dbReference type="Proteomes" id="UP000013827">
    <property type="component" value="Unassembled WGS sequence"/>
</dbReference>
<dbReference type="HOGENOM" id="CLU_001485_2_0_1"/>
<reference evidence="7" key="1">
    <citation type="journal article" date="2013" name="Nature">
        <title>Pan genome of the phytoplankton Emiliania underpins its global distribution.</title>
        <authorList>
            <person name="Read B.A."/>
            <person name="Kegel J."/>
            <person name="Klute M.J."/>
            <person name="Kuo A."/>
            <person name="Lefebvre S.C."/>
            <person name="Maumus F."/>
            <person name="Mayer C."/>
            <person name="Miller J."/>
            <person name="Monier A."/>
            <person name="Salamov A."/>
            <person name="Young J."/>
            <person name="Aguilar M."/>
            <person name="Claverie J.M."/>
            <person name="Frickenhaus S."/>
            <person name="Gonzalez K."/>
            <person name="Herman E.K."/>
            <person name="Lin Y.C."/>
            <person name="Napier J."/>
            <person name="Ogata H."/>
            <person name="Sarno A.F."/>
            <person name="Shmutz J."/>
            <person name="Schroeder D."/>
            <person name="de Vargas C."/>
            <person name="Verret F."/>
            <person name="von Dassow P."/>
            <person name="Valentin K."/>
            <person name="Van de Peer Y."/>
            <person name="Wheeler G."/>
            <person name="Dacks J.B."/>
            <person name="Delwiche C.F."/>
            <person name="Dyhrman S.T."/>
            <person name="Glockner G."/>
            <person name="John U."/>
            <person name="Richards T."/>
            <person name="Worden A.Z."/>
            <person name="Zhang X."/>
            <person name="Grigoriev I.V."/>
            <person name="Allen A.E."/>
            <person name="Bidle K."/>
            <person name="Borodovsky M."/>
            <person name="Bowler C."/>
            <person name="Brownlee C."/>
            <person name="Cock J.M."/>
            <person name="Elias M."/>
            <person name="Gladyshev V.N."/>
            <person name="Groth M."/>
            <person name="Guda C."/>
            <person name="Hadaegh A."/>
            <person name="Iglesias-Rodriguez M.D."/>
            <person name="Jenkins J."/>
            <person name="Jones B.M."/>
            <person name="Lawson T."/>
            <person name="Leese F."/>
            <person name="Lindquist E."/>
            <person name="Lobanov A."/>
            <person name="Lomsadze A."/>
            <person name="Malik S.B."/>
            <person name="Marsh M.E."/>
            <person name="Mackinder L."/>
            <person name="Mock T."/>
            <person name="Mueller-Roeber B."/>
            <person name="Pagarete A."/>
            <person name="Parker M."/>
            <person name="Probert I."/>
            <person name="Quesneville H."/>
            <person name="Raines C."/>
            <person name="Rensing S.A."/>
            <person name="Riano-Pachon D.M."/>
            <person name="Richier S."/>
            <person name="Rokitta S."/>
            <person name="Shiraiwa Y."/>
            <person name="Soanes D.M."/>
            <person name="van der Giezen M."/>
            <person name="Wahlund T.M."/>
            <person name="Williams B."/>
            <person name="Wilson W."/>
            <person name="Wolfe G."/>
            <person name="Wurch L.L."/>
        </authorList>
    </citation>
    <scope>NUCLEOTIDE SEQUENCE</scope>
</reference>
<evidence type="ECO:0000259" key="5">
    <source>
        <dbReference type="PROSITE" id="PS50067"/>
    </source>
</evidence>
<name>A0A0D3KUV8_EMIH1</name>
<accession>A0A0D3KUV8</accession>
<keyword evidence="1" id="KW-0175">Coiled coil</keyword>
<evidence type="ECO:0000313" key="7">
    <source>
        <dbReference type="Proteomes" id="UP000013827"/>
    </source>
</evidence>
<dbReference type="SMART" id="SM00129">
    <property type="entry name" value="KISc"/>
    <property type="match status" value="1"/>
</dbReference>
<dbReference type="PRINTS" id="PR00380">
    <property type="entry name" value="KINESINHEAVY"/>
</dbReference>
<evidence type="ECO:0000256" key="2">
    <source>
        <dbReference type="ARBA" id="ARBA00023175"/>
    </source>
</evidence>
<evidence type="ECO:0000313" key="6">
    <source>
        <dbReference type="EnsemblProtists" id="EOD39543"/>
    </source>
</evidence>
<dbReference type="RefSeq" id="XP_005791972.1">
    <property type="nucleotide sequence ID" value="XM_005791915.1"/>
</dbReference>
<feature type="region of interest" description="Disordered" evidence="4">
    <location>
        <begin position="219"/>
        <end position="240"/>
    </location>
</feature>
<protein>
    <recommendedName>
        <fullName evidence="5">Kinesin motor domain-containing protein</fullName>
    </recommendedName>
</protein>
<dbReference type="GeneID" id="17284814"/>
<dbReference type="eggNOG" id="KOG0240">
    <property type="taxonomic scope" value="Eukaryota"/>
</dbReference>
<dbReference type="InterPro" id="IPR027640">
    <property type="entry name" value="Kinesin-like_fam"/>
</dbReference>
<reference evidence="6" key="2">
    <citation type="submission" date="2024-10" db="UniProtKB">
        <authorList>
            <consortium name="EnsemblProtists"/>
        </authorList>
    </citation>
    <scope>IDENTIFICATION</scope>
</reference>
<evidence type="ECO:0000256" key="4">
    <source>
        <dbReference type="SAM" id="MobiDB-lite"/>
    </source>
</evidence>
<dbReference type="SUPFAM" id="SSF52540">
    <property type="entry name" value="P-loop containing nucleoside triphosphate hydrolases"/>
    <property type="match status" value="1"/>
</dbReference>
<dbReference type="Pfam" id="PF00225">
    <property type="entry name" value="Kinesin"/>
    <property type="match status" value="1"/>
</dbReference>
<keyword evidence="3" id="KW-0067">ATP-binding</keyword>